<feature type="binding site" evidence="2">
    <location>
        <position position="150"/>
    </location>
    <ligand>
        <name>ATP</name>
        <dbReference type="ChEBI" id="CHEBI:30616"/>
    </ligand>
</feature>
<feature type="binding site" evidence="2">
    <location>
        <position position="327"/>
    </location>
    <ligand>
        <name>substrate</name>
    </ligand>
</feature>
<name>A0A2T5VC20_9HYPH</name>
<evidence type="ECO:0000256" key="1">
    <source>
        <dbReference type="ARBA" id="ARBA00022977"/>
    </source>
</evidence>
<dbReference type="Pfam" id="PF00586">
    <property type="entry name" value="AIRS"/>
    <property type="match status" value="1"/>
</dbReference>
<keyword evidence="2" id="KW-0808">Transferase</keyword>
<dbReference type="GO" id="GO:0009228">
    <property type="term" value="P:thiamine biosynthetic process"/>
    <property type="evidence" value="ECO:0007669"/>
    <property type="project" value="UniProtKB-KW"/>
</dbReference>
<evidence type="ECO:0000259" key="4">
    <source>
        <dbReference type="Pfam" id="PF02769"/>
    </source>
</evidence>
<comment type="caution">
    <text evidence="5">The sequence shown here is derived from an EMBL/GenBank/DDBJ whole genome shotgun (WGS) entry which is preliminary data.</text>
</comment>
<dbReference type="RefSeq" id="WP_107989172.1">
    <property type="nucleotide sequence ID" value="NZ_QAYG01000002.1"/>
</dbReference>
<accession>A0A2T5VC20</accession>
<evidence type="ECO:0000313" key="5">
    <source>
        <dbReference type="EMBL" id="PTW61295.1"/>
    </source>
</evidence>
<proteinExistence type="inferred from homology"/>
<keyword evidence="1 2" id="KW-0784">Thiamine biosynthesis</keyword>
<feature type="binding site" evidence="2">
    <location>
        <position position="48"/>
    </location>
    <ligand>
        <name>Mg(2+)</name>
        <dbReference type="ChEBI" id="CHEBI:18420"/>
        <label>1</label>
    </ligand>
</feature>
<feature type="binding site" evidence="2">
    <location>
        <position position="46"/>
    </location>
    <ligand>
        <name>Mg(2+)</name>
        <dbReference type="ChEBI" id="CHEBI:18420"/>
        <label>4</label>
    </ligand>
</feature>
<dbReference type="CDD" id="cd02194">
    <property type="entry name" value="ThiL"/>
    <property type="match status" value="1"/>
</dbReference>
<dbReference type="SUPFAM" id="SSF56042">
    <property type="entry name" value="PurM C-terminal domain-like"/>
    <property type="match status" value="1"/>
</dbReference>
<dbReference type="AlphaFoldDB" id="A0A2T5VC20"/>
<dbReference type="PANTHER" id="PTHR30270:SF0">
    <property type="entry name" value="THIAMINE-MONOPHOSPHATE KINASE"/>
    <property type="match status" value="1"/>
</dbReference>
<feature type="binding site" evidence="2">
    <location>
        <position position="271"/>
    </location>
    <ligand>
        <name>substrate</name>
    </ligand>
</feature>
<feature type="binding site" evidence="2">
    <location>
        <position position="220"/>
    </location>
    <ligand>
        <name>Mg(2+)</name>
        <dbReference type="ChEBI" id="CHEBI:18420"/>
        <label>3</label>
    </ligand>
</feature>
<comment type="function">
    <text evidence="2">Catalyzes the ATP-dependent phosphorylation of thiamine-monophosphate (TMP) to form thiamine-pyrophosphate (TPP), the active form of vitamin B1.</text>
</comment>
<comment type="pathway">
    <text evidence="2">Cofactor biosynthesis; thiamine diphosphate biosynthesis; thiamine diphosphate from thiamine phosphate: step 1/1.</text>
</comment>
<dbReference type="Proteomes" id="UP000244081">
    <property type="component" value="Unassembled WGS sequence"/>
</dbReference>
<dbReference type="InterPro" id="IPR036676">
    <property type="entry name" value="PurM-like_C_sf"/>
</dbReference>
<gene>
    <name evidence="2" type="primary">thiL</name>
    <name evidence="5" type="ORF">C8N35_1024</name>
</gene>
<dbReference type="GO" id="GO:0009030">
    <property type="term" value="F:thiamine-phosphate kinase activity"/>
    <property type="evidence" value="ECO:0007669"/>
    <property type="project" value="UniProtKB-UniRule"/>
</dbReference>
<feature type="binding site" evidence="2">
    <location>
        <position position="31"/>
    </location>
    <ligand>
        <name>Mg(2+)</name>
        <dbReference type="ChEBI" id="CHEBI:18420"/>
        <label>4</label>
    </ligand>
</feature>
<feature type="domain" description="PurM-like N-terminal" evidence="3">
    <location>
        <begin position="30"/>
        <end position="141"/>
    </location>
</feature>
<comment type="similarity">
    <text evidence="2">Belongs to the thiamine-monophosphate kinase family.</text>
</comment>
<feature type="binding site" evidence="2">
    <location>
        <position position="31"/>
    </location>
    <ligand>
        <name>Mg(2+)</name>
        <dbReference type="ChEBI" id="CHEBI:18420"/>
        <label>3</label>
    </ligand>
</feature>
<keyword evidence="2" id="KW-0479">Metal-binding</keyword>
<feature type="binding site" evidence="2">
    <location>
        <position position="76"/>
    </location>
    <ligand>
        <name>Mg(2+)</name>
        <dbReference type="ChEBI" id="CHEBI:18420"/>
        <label>2</label>
    </ligand>
</feature>
<feature type="binding site" evidence="2">
    <location>
        <position position="223"/>
    </location>
    <ligand>
        <name>Mg(2+)</name>
        <dbReference type="ChEBI" id="CHEBI:18420"/>
        <label>5</label>
    </ligand>
</feature>
<feature type="binding site" evidence="2">
    <location>
        <position position="76"/>
    </location>
    <ligand>
        <name>Mg(2+)</name>
        <dbReference type="ChEBI" id="CHEBI:18420"/>
        <label>3</label>
    </ligand>
</feature>
<evidence type="ECO:0000259" key="3">
    <source>
        <dbReference type="Pfam" id="PF00586"/>
    </source>
</evidence>
<comment type="caution">
    <text evidence="2">Lacks conserved residue(s) required for the propagation of feature annotation.</text>
</comment>
<dbReference type="GO" id="GO:0000287">
    <property type="term" value="F:magnesium ion binding"/>
    <property type="evidence" value="ECO:0007669"/>
    <property type="project" value="UniProtKB-UniRule"/>
</dbReference>
<feature type="binding site" evidence="2">
    <location>
        <position position="222"/>
    </location>
    <ligand>
        <name>ATP</name>
        <dbReference type="ChEBI" id="CHEBI:30616"/>
    </ligand>
</feature>
<dbReference type="Pfam" id="PF02769">
    <property type="entry name" value="AIRS_C"/>
    <property type="match status" value="1"/>
</dbReference>
<organism evidence="5 6">
    <name type="scientific">Breoghania corrubedonensis</name>
    <dbReference type="NCBI Taxonomy" id="665038"/>
    <lineage>
        <taxon>Bacteria</taxon>
        <taxon>Pseudomonadati</taxon>
        <taxon>Pseudomonadota</taxon>
        <taxon>Alphaproteobacteria</taxon>
        <taxon>Hyphomicrobiales</taxon>
        <taxon>Stappiaceae</taxon>
        <taxon>Breoghania</taxon>
    </lineage>
</organism>
<protein>
    <recommendedName>
        <fullName evidence="2">Thiamine-monophosphate kinase</fullName>
        <shortName evidence="2">TMP kinase</shortName>
        <shortName evidence="2">Thiamine-phosphate kinase</shortName>
        <ecNumber evidence="2">2.7.4.16</ecNumber>
    </recommendedName>
</protein>
<keyword evidence="2" id="KW-0547">Nucleotide-binding</keyword>
<keyword evidence="2" id="KW-0460">Magnesium</keyword>
<dbReference type="GO" id="GO:0005524">
    <property type="term" value="F:ATP binding"/>
    <property type="evidence" value="ECO:0007669"/>
    <property type="project" value="UniProtKB-UniRule"/>
</dbReference>
<reference evidence="5 6" key="1">
    <citation type="submission" date="2018-04" db="EMBL/GenBank/DDBJ databases">
        <title>Genomic Encyclopedia of Archaeal and Bacterial Type Strains, Phase II (KMG-II): from individual species to whole genera.</title>
        <authorList>
            <person name="Goeker M."/>
        </authorList>
    </citation>
    <scope>NUCLEOTIDE SEQUENCE [LARGE SCALE GENOMIC DNA]</scope>
    <source>
        <strain evidence="5 6">DSM 23382</strain>
    </source>
</reference>
<feature type="binding site" evidence="2">
    <location>
        <position position="76"/>
    </location>
    <ligand>
        <name>Mg(2+)</name>
        <dbReference type="ChEBI" id="CHEBI:18420"/>
        <label>4</label>
    </ligand>
</feature>
<dbReference type="EMBL" id="QAYG01000002">
    <property type="protein sequence ID" value="PTW61295.1"/>
    <property type="molecule type" value="Genomic_DNA"/>
</dbReference>
<dbReference type="OrthoDB" id="9802811at2"/>
<dbReference type="Gene3D" id="3.30.1330.10">
    <property type="entry name" value="PurM-like, N-terminal domain"/>
    <property type="match status" value="1"/>
</dbReference>
<dbReference type="GO" id="GO:0009229">
    <property type="term" value="P:thiamine diphosphate biosynthetic process"/>
    <property type="evidence" value="ECO:0007669"/>
    <property type="project" value="UniProtKB-UniRule"/>
</dbReference>
<feature type="binding site" evidence="2">
    <location>
        <begin position="123"/>
        <end position="124"/>
    </location>
    <ligand>
        <name>ATP</name>
        <dbReference type="ChEBI" id="CHEBI:30616"/>
    </ligand>
</feature>
<feature type="binding site" evidence="2">
    <location>
        <position position="124"/>
    </location>
    <ligand>
        <name>Mg(2+)</name>
        <dbReference type="ChEBI" id="CHEBI:18420"/>
        <label>1</label>
    </ligand>
</feature>
<keyword evidence="6" id="KW-1185">Reference proteome</keyword>
<sequence>MAGERAHEFELIERYLAPLATDPGSVGLVDDAAVLSPAEGEDLVLTKDALAADIHFFTVDPAGAIAQKALRVNLSDLAAKGARPLGYLLGLALAPDWDERWVADFCAGLKADQEAYGFPLYGGDTIKVSAGPVLSVTAIGALPRGSAVRRSSARAGDRLYVTGTIGDAALGLALRHDRDKARAWGLDAAQTDHLLQRYLLPEPRTQAAEAVRLHARASMDISDGLVGDLAKMAGSSGVGAEIDLDAVPLSDAAALTVRDDAAFVTAMTGGDDYELLVAVAPEKTDAFEAAVAQSGVSLSRIGRIEAGAKVSYRRAGEVYDFGAAAGYSHF</sequence>
<feature type="binding site" evidence="2">
    <location>
        <position position="55"/>
    </location>
    <ligand>
        <name>substrate</name>
    </ligand>
</feature>
<comment type="miscellaneous">
    <text evidence="2">Reaction mechanism of ThiL seems to utilize a direct, inline transfer of the gamma-phosphate of ATP to TMP rather than a phosphorylated enzyme intermediate.</text>
</comment>
<dbReference type="UniPathway" id="UPA00060">
    <property type="reaction ID" value="UER00142"/>
</dbReference>
<dbReference type="InterPro" id="IPR010918">
    <property type="entry name" value="PurM-like_C_dom"/>
</dbReference>
<dbReference type="EC" id="2.7.4.16" evidence="2"/>
<dbReference type="InterPro" id="IPR036921">
    <property type="entry name" value="PurM-like_N_sf"/>
</dbReference>
<dbReference type="InterPro" id="IPR006283">
    <property type="entry name" value="ThiL-like"/>
</dbReference>
<dbReference type="SUPFAM" id="SSF55326">
    <property type="entry name" value="PurM N-terminal domain-like"/>
    <property type="match status" value="1"/>
</dbReference>
<keyword evidence="2" id="KW-0067">ATP-binding</keyword>
<dbReference type="Gene3D" id="3.90.650.10">
    <property type="entry name" value="PurM-like C-terminal domain"/>
    <property type="match status" value="1"/>
</dbReference>
<dbReference type="NCBIfam" id="TIGR01379">
    <property type="entry name" value="thiL"/>
    <property type="match status" value="1"/>
</dbReference>
<dbReference type="HAMAP" id="MF_02128">
    <property type="entry name" value="TMP_kinase"/>
    <property type="match status" value="1"/>
</dbReference>
<dbReference type="InterPro" id="IPR016188">
    <property type="entry name" value="PurM-like_N"/>
</dbReference>
<feature type="binding site" evidence="2">
    <location>
        <position position="48"/>
    </location>
    <ligand>
        <name>Mg(2+)</name>
        <dbReference type="ChEBI" id="CHEBI:18420"/>
        <label>2</label>
    </ligand>
</feature>
<evidence type="ECO:0000256" key="2">
    <source>
        <dbReference type="HAMAP-Rule" id="MF_02128"/>
    </source>
</evidence>
<evidence type="ECO:0000313" key="6">
    <source>
        <dbReference type="Proteomes" id="UP000244081"/>
    </source>
</evidence>
<dbReference type="PIRSF" id="PIRSF005303">
    <property type="entry name" value="Thiam_monoph_kin"/>
    <property type="match status" value="1"/>
</dbReference>
<comment type="catalytic activity">
    <reaction evidence="2">
        <text>thiamine phosphate + ATP = thiamine diphosphate + ADP</text>
        <dbReference type="Rhea" id="RHEA:15913"/>
        <dbReference type="ChEBI" id="CHEBI:30616"/>
        <dbReference type="ChEBI" id="CHEBI:37575"/>
        <dbReference type="ChEBI" id="CHEBI:58937"/>
        <dbReference type="ChEBI" id="CHEBI:456216"/>
        <dbReference type="EC" id="2.7.4.16"/>
    </reaction>
</comment>
<feature type="domain" description="PurM-like C-terminal" evidence="4">
    <location>
        <begin position="154"/>
        <end position="311"/>
    </location>
</feature>
<keyword evidence="2 5" id="KW-0418">Kinase</keyword>
<dbReference type="PANTHER" id="PTHR30270">
    <property type="entry name" value="THIAMINE-MONOPHOSPHATE KINASE"/>
    <property type="match status" value="1"/>
</dbReference>